<gene>
    <name evidence="3" type="ORF">SAMN04244570_1524</name>
</gene>
<dbReference type="SUPFAM" id="SSF56801">
    <property type="entry name" value="Acetyl-CoA synthetase-like"/>
    <property type="match status" value="1"/>
</dbReference>
<sequence length="517" mass="57467">MLYSIANWKNRKGMKGMNSSQLLSRNARKYPKHEAVVSREKQITYKELDRLVNQFGNALRTQGVKKGEKVALFLPNVEEFVISYFAAQRIEAIVVPINVKLTARELEYILEHADVKVLIAHDLVFEAASKMKAPSLKIKTGGAVDGWFDFQDVLSQGEETTISCNLKEDDESTILYTSGTTGSPKGVLFSYRNILTVASMIAVEMEFKPESRILLMMPLSHSAPLHLFLMAGMLVGSTLVITPTFTPDLLIEMVERERTTHFFGAPVAYILTASNPKLQDADLSSMKWWVYGGAPLSAEEVKKVKIAFRSDNLVCVYGLTEAGPSGALLLAAEHDAKAGSIGRRAPLHTELRIVDESGKDVIPGEVGEIVLFGEGNMLGYYKNEEAIRETYFDGWLRTGDMAMEDEDGFYWIIGRKKDVILSGGVNIYPQEIEEQIVQFPNMKEVAVVGVPHPEWGETVKVVFAASERIDEEALKGYLKEHLASFKIPRIYEQVDALPRNASGKILKQPLREGGTVG</sequence>
<dbReference type="InterPro" id="IPR045851">
    <property type="entry name" value="AMP-bd_C_sf"/>
</dbReference>
<dbReference type="InterPro" id="IPR020845">
    <property type="entry name" value="AMP-binding_CS"/>
</dbReference>
<feature type="domain" description="AMP-binding enzyme C-terminal" evidence="2">
    <location>
        <begin position="431"/>
        <end position="504"/>
    </location>
</feature>
<organism evidence="3 4">
    <name type="scientific">Sporosarcina newyorkensis</name>
    <dbReference type="NCBI Taxonomy" id="759851"/>
    <lineage>
        <taxon>Bacteria</taxon>
        <taxon>Bacillati</taxon>
        <taxon>Bacillota</taxon>
        <taxon>Bacilli</taxon>
        <taxon>Bacillales</taxon>
        <taxon>Caryophanaceae</taxon>
        <taxon>Sporosarcina</taxon>
    </lineage>
</organism>
<dbReference type="InterPro" id="IPR050237">
    <property type="entry name" value="ATP-dep_AMP-bd_enzyme"/>
</dbReference>
<dbReference type="PANTHER" id="PTHR43767">
    <property type="entry name" value="LONG-CHAIN-FATTY-ACID--COA LIGASE"/>
    <property type="match status" value="1"/>
</dbReference>
<reference evidence="4" key="1">
    <citation type="submission" date="2017-02" db="EMBL/GenBank/DDBJ databases">
        <authorList>
            <person name="Varghese N."/>
            <person name="Submissions S."/>
        </authorList>
    </citation>
    <scope>NUCLEOTIDE SEQUENCE [LARGE SCALE GENOMIC DNA]</scope>
    <source>
        <strain evidence="4">DSM 23966</strain>
    </source>
</reference>
<keyword evidence="4" id="KW-1185">Reference proteome</keyword>
<dbReference type="Proteomes" id="UP000190042">
    <property type="component" value="Unassembled WGS sequence"/>
</dbReference>
<proteinExistence type="predicted"/>
<dbReference type="AlphaFoldDB" id="A0A1T4Y083"/>
<evidence type="ECO:0000259" key="1">
    <source>
        <dbReference type="Pfam" id="PF00501"/>
    </source>
</evidence>
<dbReference type="Pfam" id="PF13193">
    <property type="entry name" value="AMP-binding_C"/>
    <property type="match status" value="1"/>
</dbReference>
<protein>
    <submittedName>
        <fullName evidence="3">Feruloyl-CoA synthase</fullName>
    </submittedName>
</protein>
<dbReference type="GO" id="GO:0016878">
    <property type="term" value="F:acid-thiol ligase activity"/>
    <property type="evidence" value="ECO:0007669"/>
    <property type="project" value="UniProtKB-ARBA"/>
</dbReference>
<dbReference type="Gene3D" id="3.30.300.30">
    <property type="match status" value="1"/>
</dbReference>
<feature type="domain" description="AMP-dependent synthetase/ligase" evidence="1">
    <location>
        <begin position="24"/>
        <end position="381"/>
    </location>
</feature>
<evidence type="ECO:0000313" key="4">
    <source>
        <dbReference type="Proteomes" id="UP000190042"/>
    </source>
</evidence>
<accession>A0A1T4Y083</accession>
<dbReference type="Gene3D" id="3.40.50.12780">
    <property type="entry name" value="N-terminal domain of ligase-like"/>
    <property type="match status" value="1"/>
</dbReference>
<dbReference type="InterPro" id="IPR025110">
    <property type="entry name" value="AMP-bd_C"/>
</dbReference>
<dbReference type="Pfam" id="PF00501">
    <property type="entry name" value="AMP-binding"/>
    <property type="match status" value="1"/>
</dbReference>
<dbReference type="PANTHER" id="PTHR43767:SF1">
    <property type="entry name" value="NONRIBOSOMAL PEPTIDE SYNTHASE PES1 (EUROFUNG)-RELATED"/>
    <property type="match status" value="1"/>
</dbReference>
<dbReference type="InterPro" id="IPR042099">
    <property type="entry name" value="ANL_N_sf"/>
</dbReference>
<name>A0A1T4Y083_9BACL</name>
<dbReference type="PROSITE" id="PS00455">
    <property type="entry name" value="AMP_BINDING"/>
    <property type="match status" value="1"/>
</dbReference>
<evidence type="ECO:0000259" key="2">
    <source>
        <dbReference type="Pfam" id="PF13193"/>
    </source>
</evidence>
<dbReference type="EMBL" id="FUYJ01000002">
    <property type="protein sequence ID" value="SKA95033.1"/>
    <property type="molecule type" value="Genomic_DNA"/>
</dbReference>
<dbReference type="InterPro" id="IPR000873">
    <property type="entry name" value="AMP-dep_synth/lig_dom"/>
</dbReference>
<evidence type="ECO:0000313" key="3">
    <source>
        <dbReference type="EMBL" id="SKA95033.1"/>
    </source>
</evidence>